<name>A0ACB9KLL4_BAUVA</name>
<protein>
    <submittedName>
        <fullName evidence="1">Uncharacterized protein</fullName>
    </submittedName>
</protein>
<accession>A0ACB9KLL4</accession>
<organism evidence="1 2">
    <name type="scientific">Bauhinia variegata</name>
    <name type="common">Purple orchid tree</name>
    <name type="synonym">Phanera variegata</name>
    <dbReference type="NCBI Taxonomy" id="167791"/>
    <lineage>
        <taxon>Eukaryota</taxon>
        <taxon>Viridiplantae</taxon>
        <taxon>Streptophyta</taxon>
        <taxon>Embryophyta</taxon>
        <taxon>Tracheophyta</taxon>
        <taxon>Spermatophyta</taxon>
        <taxon>Magnoliopsida</taxon>
        <taxon>eudicotyledons</taxon>
        <taxon>Gunneridae</taxon>
        <taxon>Pentapetalae</taxon>
        <taxon>rosids</taxon>
        <taxon>fabids</taxon>
        <taxon>Fabales</taxon>
        <taxon>Fabaceae</taxon>
        <taxon>Cercidoideae</taxon>
        <taxon>Cercideae</taxon>
        <taxon>Bauhiniinae</taxon>
        <taxon>Bauhinia</taxon>
    </lineage>
</organism>
<proteinExistence type="predicted"/>
<sequence length="149" mass="16872">MVAGKVNSDFTDSIQQLTCLWGLFSRVQEGHSPRPSHSQNLFVLEEIWDALKAAAEADLTLAQAIIDSAGVIVQHSDLTVCYDERGAKYELPSSLRDLRLNDRNGSPCFLIQLLQQLLCTSATLIHCRFAEQRDSFERDWCFRSTPAWR</sequence>
<evidence type="ECO:0000313" key="1">
    <source>
        <dbReference type="EMBL" id="KAI4298169.1"/>
    </source>
</evidence>
<dbReference type="Proteomes" id="UP000828941">
    <property type="component" value="Chromosome 13"/>
</dbReference>
<comment type="caution">
    <text evidence="1">The sequence shown here is derived from an EMBL/GenBank/DDBJ whole genome shotgun (WGS) entry which is preliminary data.</text>
</comment>
<dbReference type="EMBL" id="CM039438">
    <property type="protein sequence ID" value="KAI4298169.1"/>
    <property type="molecule type" value="Genomic_DNA"/>
</dbReference>
<reference evidence="1 2" key="1">
    <citation type="journal article" date="2022" name="DNA Res.">
        <title>Chromosomal-level genome assembly of the orchid tree Bauhinia variegata (Leguminosae; Cercidoideae) supports the allotetraploid origin hypothesis of Bauhinia.</title>
        <authorList>
            <person name="Zhong Y."/>
            <person name="Chen Y."/>
            <person name="Zheng D."/>
            <person name="Pang J."/>
            <person name="Liu Y."/>
            <person name="Luo S."/>
            <person name="Meng S."/>
            <person name="Qian L."/>
            <person name="Wei D."/>
            <person name="Dai S."/>
            <person name="Zhou R."/>
        </authorList>
    </citation>
    <scope>NUCLEOTIDE SEQUENCE [LARGE SCALE GENOMIC DNA]</scope>
    <source>
        <strain evidence="1">BV-YZ2020</strain>
    </source>
</reference>
<gene>
    <name evidence="1" type="ORF">L6164_031761</name>
</gene>
<evidence type="ECO:0000313" key="2">
    <source>
        <dbReference type="Proteomes" id="UP000828941"/>
    </source>
</evidence>
<keyword evidence="2" id="KW-1185">Reference proteome</keyword>